<dbReference type="AlphaFoldDB" id="A0A2N5UV13"/>
<dbReference type="PANTHER" id="PTHR33069">
    <property type="entry name" value="CHROMOSOME 7, WHOLE GENOME SHOTGUN SEQUENCE-RELATED"/>
    <property type="match status" value="1"/>
</dbReference>
<comment type="caution">
    <text evidence="2">The sequence shown here is derived from an EMBL/GenBank/DDBJ whole genome shotgun (WGS) entry which is preliminary data.</text>
</comment>
<feature type="region of interest" description="Disordered" evidence="1">
    <location>
        <begin position="1"/>
        <end position="23"/>
    </location>
</feature>
<evidence type="ECO:0000313" key="3">
    <source>
        <dbReference type="Proteomes" id="UP000235388"/>
    </source>
</evidence>
<evidence type="ECO:0000256" key="1">
    <source>
        <dbReference type="SAM" id="MobiDB-lite"/>
    </source>
</evidence>
<keyword evidence="3" id="KW-1185">Reference proteome</keyword>
<dbReference type="EMBL" id="PGCJ01000167">
    <property type="protein sequence ID" value="PLW41598.1"/>
    <property type="molecule type" value="Genomic_DNA"/>
</dbReference>
<dbReference type="Proteomes" id="UP000235388">
    <property type="component" value="Unassembled WGS sequence"/>
</dbReference>
<gene>
    <name evidence="2" type="ORF">PCANC_17418</name>
</gene>
<name>A0A2N5UV13_9BASI</name>
<organism evidence="2 3">
    <name type="scientific">Puccinia coronata f. sp. avenae</name>
    <dbReference type="NCBI Taxonomy" id="200324"/>
    <lineage>
        <taxon>Eukaryota</taxon>
        <taxon>Fungi</taxon>
        <taxon>Dikarya</taxon>
        <taxon>Basidiomycota</taxon>
        <taxon>Pucciniomycotina</taxon>
        <taxon>Pucciniomycetes</taxon>
        <taxon>Pucciniales</taxon>
        <taxon>Pucciniaceae</taxon>
        <taxon>Puccinia</taxon>
    </lineage>
</organism>
<protein>
    <submittedName>
        <fullName evidence="2">Uncharacterized protein</fullName>
    </submittedName>
</protein>
<feature type="compositionally biased region" description="Basic and acidic residues" evidence="1">
    <location>
        <begin position="108"/>
        <end position="120"/>
    </location>
</feature>
<reference evidence="2 3" key="1">
    <citation type="submission" date="2017-11" db="EMBL/GenBank/DDBJ databases">
        <title>De novo assembly and phasing of dikaryotic genomes from two isolates of Puccinia coronata f. sp. avenae, the causal agent of oat crown rust.</title>
        <authorList>
            <person name="Miller M.E."/>
            <person name="Zhang Y."/>
            <person name="Omidvar V."/>
            <person name="Sperschneider J."/>
            <person name="Schwessinger B."/>
            <person name="Raley C."/>
            <person name="Palmer J.M."/>
            <person name="Garnica D."/>
            <person name="Upadhyaya N."/>
            <person name="Rathjen J."/>
            <person name="Taylor J.M."/>
            <person name="Park R.F."/>
            <person name="Dodds P.N."/>
            <person name="Hirsch C.D."/>
            <person name="Kianian S.F."/>
            <person name="Figueroa M."/>
        </authorList>
    </citation>
    <scope>NUCLEOTIDE SEQUENCE [LARGE SCALE GENOMIC DNA]</scope>
    <source>
        <strain evidence="2">12NC29</strain>
    </source>
</reference>
<dbReference type="PANTHER" id="PTHR33069:SF3">
    <property type="entry name" value="DYNEIN HEAVY CHAIN TAIL DOMAIN-CONTAINING PROTEIN"/>
    <property type="match status" value="1"/>
</dbReference>
<sequence>MDTLKIDSAKKKEKSPHTTTVPLQGMGALKIGSAKKPEICHTCDLVIWVFQSLTQKHDADSDEEDSFSDGSDSLDITSVQDDSSQDEAQSDESSSQKDHISPAGSPSDQERDLSQDQRKAKKDAWDQLESTLRLFRQLITTTCLSLDPLRLVEDPATHLRLILDIQPQIDQTLDQIKCATNILCPKNAQYAPRNDQHLEELKSFKLCELEILRSLLWSETFEFIQACCESVERLGFSRAHSHSMYGALSRPWTARPEVLAVIDSVIPWLIQSEFDLVQRDWPMETRRINETLNKYLDLIHQRTLTRQNQAVIQLAKTLLVIPLIFDTDISLPGQNSFKTWFITWSNQFSLAIQNLNEKVDLFSYAHPQ</sequence>
<dbReference type="OrthoDB" id="2514937at2759"/>
<evidence type="ECO:0000313" key="2">
    <source>
        <dbReference type="EMBL" id="PLW41598.1"/>
    </source>
</evidence>
<feature type="compositionally biased region" description="Basic and acidic residues" evidence="1">
    <location>
        <begin position="1"/>
        <end position="10"/>
    </location>
</feature>
<proteinExistence type="predicted"/>
<dbReference type="STRING" id="200324.A0A2N5UV13"/>
<feature type="region of interest" description="Disordered" evidence="1">
    <location>
        <begin position="60"/>
        <end position="120"/>
    </location>
</feature>
<accession>A0A2N5UV13</accession>
<feature type="compositionally biased region" description="Low complexity" evidence="1">
    <location>
        <begin position="68"/>
        <end position="82"/>
    </location>
</feature>